<sequence length="263" mass="29258">MPLTIIHKNSNSKDQTTQEPADQTVFLVFLTNPIYDMKLQFLNLSNPDFSVDSNRIHSFTIRETSGWMPSELQVKTTALTPGNFTFQMDVEDSMIKDIRSLLVDGMANVNNSRKNLAFQSVNPTFQSADLDSSKHFIMELKLNGHTGVRMQGHARLNKQVDAPSTATERLFNWVSATDKTNSTITGTPTAEATAGTIIHSSNDPAYNSHSQIGSQLDHPNTSDHYRFASSKVIHTALYVVKEPLRQAEQVLGRPTAISYNMPT</sequence>
<dbReference type="VEuPathDB" id="FungiDB:PHYBLDRAFT_176424"/>
<keyword evidence="2" id="KW-1185">Reference proteome</keyword>
<protein>
    <submittedName>
        <fullName evidence="1">Uncharacterized protein</fullName>
    </submittedName>
</protein>
<dbReference type="Proteomes" id="UP000077315">
    <property type="component" value="Unassembled WGS sequence"/>
</dbReference>
<dbReference type="AlphaFoldDB" id="A0A162SZU2"/>
<name>A0A162SZU2_PHYB8</name>
<gene>
    <name evidence="1" type="ORF">PHYBLDRAFT_176424</name>
</gene>
<dbReference type="EMBL" id="KV441017">
    <property type="protein sequence ID" value="OAD65112.1"/>
    <property type="molecule type" value="Genomic_DNA"/>
</dbReference>
<evidence type="ECO:0000313" key="2">
    <source>
        <dbReference type="Proteomes" id="UP000077315"/>
    </source>
</evidence>
<dbReference type="GeneID" id="28998674"/>
<dbReference type="RefSeq" id="XP_018283152.1">
    <property type="nucleotide sequence ID" value="XM_018437768.1"/>
</dbReference>
<proteinExistence type="predicted"/>
<reference evidence="2" key="1">
    <citation type="submission" date="2015-06" db="EMBL/GenBank/DDBJ databases">
        <title>Expansion of signal transduction pathways in fungi by whole-genome duplication.</title>
        <authorList>
            <consortium name="DOE Joint Genome Institute"/>
            <person name="Corrochano L.M."/>
            <person name="Kuo A."/>
            <person name="Marcet-Houben M."/>
            <person name="Polaino S."/>
            <person name="Salamov A."/>
            <person name="Villalobos J.M."/>
            <person name="Alvarez M.I."/>
            <person name="Avalos J."/>
            <person name="Benito E.P."/>
            <person name="Benoit I."/>
            <person name="Burger G."/>
            <person name="Camino L.P."/>
            <person name="Canovas D."/>
            <person name="Cerda-Olmedo E."/>
            <person name="Cheng J.-F."/>
            <person name="Dominguez A."/>
            <person name="Elias M."/>
            <person name="Eslava A.P."/>
            <person name="Glaser F."/>
            <person name="Grimwood J."/>
            <person name="Gutierrez G."/>
            <person name="Heitman J."/>
            <person name="Henrissat B."/>
            <person name="Iturriaga E.A."/>
            <person name="Lang B.F."/>
            <person name="Lavin J.L."/>
            <person name="Lee S."/>
            <person name="Li W."/>
            <person name="Lindquist E."/>
            <person name="Lopez-Garcia S."/>
            <person name="Luque E.M."/>
            <person name="Marcos A.T."/>
            <person name="Martin J."/>
            <person name="McCluskey K."/>
            <person name="Medina H.R."/>
            <person name="Miralles-Duran A."/>
            <person name="Miyazaki A."/>
            <person name="Munoz-Torres E."/>
            <person name="Oguiza J.A."/>
            <person name="Ohm R."/>
            <person name="Olmedo M."/>
            <person name="Orejas M."/>
            <person name="Ortiz-Castellanos L."/>
            <person name="Pisabarro A.G."/>
            <person name="Rodriguez-Romero J."/>
            <person name="Ruiz-Herrera J."/>
            <person name="Ruiz-Vazquez R."/>
            <person name="Sanz C."/>
            <person name="Schackwitz W."/>
            <person name="Schmutz J."/>
            <person name="Shahriari M."/>
            <person name="Shelest E."/>
            <person name="Silva-Franco F."/>
            <person name="Soanes D."/>
            <person name="Syed K."/>
            <person name="Tagua V.G."/>
            <person name="Talbot N.J."/>
            <person name="Thon M."/>
            <person name="De vries R.P."/>
            <person name="Wiebenga A."/>
            <person name="Yadav J.S."/>
            <person name="Braun E.L."/>
            <person name="Baker S."/>
            <person name="Garre V."/>
            <person name="Horwitz B."/>
            <person name="Torres-Martinez S."/>
            <person name="Idnurm A."/>
            <person name="Herrera-Estrella A."/>
            <person name="Gabaldon T."/>
            <person name="Grigoriev I.V."/>
        </authorList>
    </citation>
    <scope>NUCLEOTIDE SEQUENCE [LARGE SCALE GENOMIC DNA]</scope>
    <source>
        <strain evidence="2">NRRL 1555(-)</strain>
    </source>
</reference>
<evidence type="ECO:0000313" key="1">
    <source>
        <dbReference type="EMBL" id="OAD65112.1"/>
    </source>
</evidence>
<accession>A0A162SZU2</accession>
<dbReference type="InParanoid" id="A0A162SZU2"/>
<organism evidence="1 2">
    <name type="scientific">Phycomyces blakesleeanus (strain ATCC 8743b / DSM 1359 / FGSC 10004 / NBRC 33097 / NRRL 1555)</name>
    <dbReference type="NCBI Taxonomy" id="763407"/>
    <lineage>
        <taxon>Eukaryota</taxon>
        <taxon>Fungi</taxon>
        <taxon>Fungi incertae sedis</taxon>
        <taxon>Mucoromycota</taxon>
        <taxon>Mucoromycotina</taxon>
        <taxon>Mucoromycetes</taxon>
        <taxon>Mucorales</taxon>
        <taxon>Phycomycetaceae</taxon>
        <taxon>Phycomyces</taxon>
    </lineage>
</organism>